<dbReference type="RefSeq" id="WP_004730225.1">
    <property type="nucleotide sequence ID" value="NZ_CAWMQV010000098.1"/>
</dbReference>
<feature type="signal peptide" evidence="1">
    <location>
        <begin position="1"/>
        <end position="21"/>
    </location>
</feature>
<dbReference type="AlphaFoldDB" id="A0A0P6YSQ2"/>
<evidence type="ECO:0000313" key="4">
    <source>
        <dbReference type="Proteomes" id="UP001159663"/>
    </source>
</evidence>
<reference evidence="2" key="1">
    <citation type="submission" date="2022-01" db="EMBL/GenBank/DDBJ databases">
        <title>Vibrio aestuarianus Clade A and Clade B isolates are associated with Pacific oyster (Crassostrea gigas) disease outbreaks across Ireland.</title>
        <authorList>
            <person name="Coyle N."/>
            <person name="O'Toole C."/>
            <person name="Thomas J.C.L."/>
            <person name="Ryder D."/>
            <person name="Cheslett D."/>
            <person name="Feist S."/>
            <person name="Bean T."/>
            <person name="Joseph A."/>
            <person name="Waina A."/>
            <person name="Feil E."/>
            <person name="Verner-Jeffreys D.W."/>
        </authorList>
    </citation>
    <scope>NUCLEOTIDE SEQUENCE</scope>
    <source>
        <strain evidence="2">S/17/14 A</strain>
    </source>
</reference>
<name>A0A0P6YSQ2_VIBSP</name>
<proteinExistence type="predicted"/>
<evidence type="ECO:0000313" key="2">
    <source>
        <dbReference type="EMBL" id="MDH5922207.1"/>
    </source>
</evidence>
<gene>
    <name evidence="2" type="ORF">L8R85_14330</name>
    <name evidence="3" type="ORF">Q8W42_05830</name>
</gene>
<reference evidence="3" key="2">
    <citation type="submission" date="2023-07" db="EMBL/GenBank/DDBJ databases">
        <title>Genome content predicts the carbon catabolic preferences of heterotrophic bacteria.</title>
        <authorList>
            <person name="Gralka M."/>
        </authorList>
    </citation>
    <scope>NUCLEOTIDE SEQUENCE</scope>
    <source>
        <strain evidence="3">6E02</strain>
    </source>
</reference>
<comment type="caution">
    <text evidence="2">The sequence shown here is derived from an EMBL/GenBank/DDBJ whole genome shotgun (WGS) entry which is preliminary data.</text>
</comment>
<keyword evidence="1" id="KW-0732">Signal</keyword>
<dbReference type="Proteomes" id="UP001177935">
    <property type="component" value="Unassembled WGS sequence"/>
</dbReference>
<feature type="chain" id="PRO_5015043620" evidence="1">
    <location>
        <begin position="22"/>
        <end position="307"/>
    </location>
</feature>
<dbReference type="Proteomes" id="UP001159663">
    <property type="component" value="Unassembled WGS sequence"/>
</dbReference>
<evidence type="ECO:0000313" key="3">
    <source>
        <dbReference type="EMBL" id="MDP2500218.1"/>
    </source>
</evidence>
<organism evidence="2 4">
    <name type="scientific">Vibrio splendidus</name>
    <dbReference type="NCBI Taxonomy" id="29497"/>
    <lineage>
        <taxon>Bacteria</taxon>
        <taxon>Pseudomonadati</taxon>
        <taxon>Pseudomonadota</taxon>
        <taxon>Gammaproteobacteria</taxon>
        <taxon>Vibrionales</taxon>
        <taxon>Vibrionaceae</taxon>
        <taxon>Vibrio</taxon>
    </lineage>
</organism>
<protein>
    <submittedName>
        <fullName evidence="2">Uncharacterized protein</fullName>
    </submittedName>
</protein>
<evidence type="ECO:0000256" key="1">
    <source>
        <dbReference type="SAM" id="SignalP"/>
    </source>
</evidence>
<dbReference type="EMBL" id="JAKMYX010000052">
    <property type="protein sequence ID" value="MDH5922207.1"/>
    <property type="molecule type" value="Genomic_DNA"/>
</dbReference>
<sequence length="307" mass="36050">MSRKIASTSLLASLLAYSAQAEEQNECHNQPLEDAPVEKAYHFLNSKFCQPALWFDSFFVDDRITEDARAGTSVRWYNDFIYSEGGEVDYSTKLKARLHLPFVSKRLKLIYESVSDEEFLDFFPNDSDELDSALGLRYDAYAKGYSSFNIKATLRPRIEARYRFTYPLTTDVVFRLTQRVYQEKQETGEITDVDFDLSLSDDFLARWSSFAGYNDDLKGWNYGTGLTLYHYLAQDQALQYSATINATDEPHNHYEYAQVSVTYRQNVWKEWLFYELIPRYQWEREPHEKHTEEANITLRLEVLFNNV</sequence>
<dbReference type="EMBL" id="JAUYVL010000002">
    <property type="protein sequence ID" value="MDP2500218.1"/>
    <property type="molecule type" value="Genomic_DNA"/>
</dbReference>
<accession>A0A0P6YSQ2</accession>